<dbReference type="PANTHER" id="PTHR47871">
    <property type="entry name" value="NAC DOMAIN-CONTAINING PROTEIN 8"/>
    <property type="match status" value="1"/>
</dbReference>
<evidence type="ECO:0000313" key="2">
    <source>
        <dbReference type="EMBL" id="GMN28462.1"/>
    </source>
</evidence>
<organism evidence="2 3">
    <name type="scientific">Ficus carica</name>
    <name type="common">Common fig</name>
    <dbReference type="NCBI Taxonomy" id="3494"/>
    <lineage>
        <taxon>Eukaryota</taxon>
        <taxon>Viridiplantae</taxon>
        <taxon>Streptophyta</taxon>
        <taxon>Embryophyta</taxon>
        <taxon>Tracheophyta</taxon>
        <taxon>Spermatophyta</taxon>
        <taxon>Magnoliopsida</taxon>
        <taxon>eudicotyledons</taxon>
        <taxon>Gunneridae</taxon>
        <taxon>Pentapetalae</taxon>
        <taxon>rosids</taxon>
        <taxon>fabids</taxon>
        <taxon>Rosales</taxon>
        <taxon>Moraceae</taxon>
        <taxon>Ficeae</taxon>
        <taxon>Ficus</taxon>
    </lineage>
</organism>
<sequence length="688" mass="77496">MDSQFRGSGEVSIKSESDFNGGFSSDELDHVPLLRRRRLLLANNRNPQPPACNSELIAVENGCQKPLMSDIVVKEEDERCGAPVNYPNSDFLEQEQNHENKDPGEDTPRVSNNIVEYDAVDQCLQNRNCVQDVGTSGDSLSSSEKINCRKSNDSFAQVGKFDSDICSLPQNSTLSEVTTQVKVEYSDGVQHSMGGGTNGSSGADVPAISVKNEISDHIAYDHLRDHVAYDHLDHIVLKERQIMLLSRKLLALTKPVLEDSLEALPENLVQQCAEKEMQETHIVTQEPLADNGWLCSSASKSMEPNSIKVSANSFKIKNEPRDENNCHNWDRNVRGTFSSNMVSVKTETKIVNEPGEDEEDHVCLGDRVKLLRSGDDSVPLSRSFECMRKSVPFATGHSSIVSESVKAFNITRPRKRKKTATDSVETALEEDAPGLLQVLVEKGISVDEIKLFGEMESDEALDESSSEDSFSELETVISNIFTQRPSFLKFAPVRFAKGARASYCLACLISLVEQTRYLQFRKWPVEWGWCRDLQSFIFIFERHNRIVLERPEYGYATYFFELVDSLPIDWQIKRLVTAMKLTTCSRISLIENKTLSVGEDLTEGEAKVLIEYGWMPNSSLGTMLNYRDRVVHDRKNERDTSEWRSKIGKLLMDGYNGGTIVTTDMPKKVMEFRYSHGAHVKLEQQLLD</sequence>
<dbReference type="EMBL" id="BTGU01000002">
    <property type="protein sequence ID" value="GMN28462.1"/>
    <property type="molecule type" value="Genomic_DNA"/>
</dbReference>
<proteinExistence type="predicted"/>
<evidence type="ECO:0000256" key="1">
    <source>
        <dbReference type="SAM" id="MobiDB-lite"/>
    </source>
</evidence>
<dbReference type="Proteomes" id="UP001187192">
    <property type="component" value="Unassembled WGS sequence"/>
</dbReference>
<accession>A0AA87Z2R1</accession>
<feature type="region of interest" description="Disordered" evidence="1">
    <location>
        <begin position="1"/>
        <end position="27"/>
    </location>
</feature>
<gene>
    <name evidence="2" type="ORF">TIFTF001_002064</name>
</gene>
<dbReference type="PANTHER" id="PTHR47871:SF2">
    <property type="entry name" value="OS03G0221300 PROTEIN"/>
    <property type="match status" value="1"/>
</dbReference>
<evidence type="ECO:0000313" key="3">
    <source>
        <dbReference type="Proteomes" id="UP001187192"/>
    </source>
</evidence>
<keyword evidence="3" id="KW-1185">Reference proteome</keyword>
<dbReference type="AlphaFoldDB" id="A0AA87Z2R1"/>
<name>A0AA87Z2R1_FICCA</name>
<reference evidence="2" key="1">
    <citation type="submission" date="2023-07" db="EMBL/GenBank/DDBJ databases">
        <title>draft genome sequence of fig (Ficus carica).</title>
        <authorList>
            <person name="Takahashi T."/>
            <person name="Nishimura K."/>
        </authorList>
    </citation>
    <scope>NUCLEOTIDE SEQUENCE</scope>
</reference>
<comment type="caution">
    <text evidence="2">The sequence shown here is derived from an EMBL/GenBank/DDBJ whole genome shotgun (WGS) entry which is preliminary data.</text>
</comment>
<protein>
    <submittedName>
        <fullName evidence="2">Uncharacterized protein</fullName>
    </submittedName>
</protein>